<dbReference type="Gene3D" id="3.20.20.140">
    <property type="entry name" value="Metal-dependent hydrolases"/>
    <property type="match status" value="1"/>
</dbReference>
<dbReference type="PANTHER" id="PTHR43135:SF3">
    <property type="entry name" value="ALPHA-D-RIBOSE 1-METHYLPHOSPHONATE 5-TRIPHOSPHATE DIPHOSPHATASE"/>
    <property type="match status" value="1"/>
</dbReference>
<proteinExistence type="predicted"/>
<dbReference type="SUPFAM" id="SSF51556">
    <property type="entry name" value="Metallo-dependent hydrolases"/>
    <property type="match status" value="1"/>
</dbReference>
<dbReference type="InterPro" id="IPR051781">
    <property type="entry name" value="Metallo-dep_Hydrolase"/>
</dbReference>
<name>A0A840NF38_9PSEU</name>
<reference evidence="2 3" key="1">
    <citation type="submission" date="2020-08" db="EMBL/GenBank/DDBJ databases">
        <title>Sequencing the genomes of 1000 actinobacteria strains.</title>
        <authorList>
            <person name="Klenk H.-P."/>
        </authorList>
    </citation>
    <scope>NUCLEOTIDE SEQUENCE [LARGE SCALE GENOMIC DNA]</scope>
    <source>
        <strain evidence="2 3">DSM 45582</strain>
    </source>
</reference>
<protein>
    <submittedName>
        <fullName evidence="2">Imidazolonepropionase-like amidohydrolase</fullName>
    </submittedName>
</protein>
<sequence>MLRLITADRVLPGPEGECVEDGAVLVDGTRVVAVGPCREVLALAPEGTGRQHFDGATVLPGLVNAHVHLAFDETSADAAALVETVRTASDESLRHAMGRRALAALRSGVTTLRDCGDRGGLAARVRDDITAGAARGPRIVATGPPLTVPGGHCWFLGAAAGSDRGIRDQVRRNAELGVDMIKVMASGGQITPHSPPSWTSQFDRDQLRVLVAEAERLGLPVAAHAHGTEAIRDAVAAGARTIEHCSWMTGQRSVRRDPATAAEMAARGVRACAASSRNWRTIIEKLPPEVAEQVYGRLPWMAERGVDLITGTDAGLPGSPFDDLAGALELYAHLGFAPGRILEMATVSSAAALGLGEVTGRLAAGRDADVLVVHGDPRADLGALADVCLVLARGAVVD</sequence>
<organism evidence="2 3">
    <name type="scientific">Saccharopolyspora gloriosae</name>
    <dbReference type="NCBI Taxonomy" id="455344"/>
    <lineage>
        <taxon>Bacteria</taxon>
        <taxon>Bacillati</taxon>
        <taxon>Actinomycetota</taxon>
        <taxon>Actinomycetes</taxon>
        <taxon>Pseudonocardiales</taxon>
        <taxon>Pseudonocardiaceae</taxon>
        <taxon>Saccharopolyspora</taxon>
    </lineage>
</organism>
<evidence type="ECO:0000259" key="1">
    <source>
        <dbReference type="Pfam" id="PF01979"/>
    </source>
</evidence>
<dbReference type="Gene3D" id="2.30.40.10">
    <property type="entry name" value="Urease, subunit C, domain 1"/>
    <property type="match status" value="1"/>
</dbReference>
<dbReference type="PANTHER" id="PTHR43135">
    <property type="entry name" value="ALPHA-D-RIBOSE 1-METHYLPHOSPHONATE 5-TRIPHOSPHATE DIPHOSPHATASE"/>
    <property type="match status" value="1"/>
</dbReference>
<dbReference type="GO" id="GO:0016810">
    <property type="term" value="F:hydrolase activity, acting on carbon-nitrogen (but not peptide) bonds"/>
    <property type="evidence" value="ECO:0007669"/>
    <property type="project" value="InterPro"/>
</dbReference>
<dbReference type="InterPro" id="IPR006680">
    <property type="entry name" value="Amidohydro-rel"/>
</dbReference>
<keyword evidence="3" id="KW-1185">Reference proteome</keyword>
<dbReference type="AlphaFoldDB" id="A0A840NF38"/>
<gene>
    <name evidence="2" type="ORF">BJ969_002679</name>
</gene>
<dbReference type="RefSeq" id="WP_184479258.1">
    <property type="nucleotide sequence ID" value="NZ_JACHIV010000001.1"/>
</dbReference>
<accession>A0A840NF38</accession>
<dbReference type="EMBL" id="JACHIV010000001">
    <property type="protein sequence ID" value="MBB5069591.1"/>
    <property type="molecule type" value="Genomic_DNA"/>
</dbReference>
<dbReference type="InterPro" id="IPR011059">
    <property type="entry name" value="Metal-dep_hydrolase_composite"/>
</dbReference>
<evidence type="ECO:0000313" key="2">
    <source>
        <dbReference type="EMBL" id="MBB5069591.1"/>
    </source>
</evidence>
<comment type="caution">
    <text evidence="2">The sequence shown here is derived from an EMBL/GenBank/DDBJ whole genome shotgun (WGS) entry which is preliminary data.</text>
</comment>
<evidence type="ECO:0000313" key="3">
    <source>
        <dbReference type="Proteomes" id="UP000580474"/>
    </source>
</evidence>
<feature type="domain" description="Amidohydrolase-related" evidence="1">
    <location>
        <begin position="57"/>
        <end position="386"/>
    </location>
</feature>
<dbReference type="Proteomes" id="UP000580474">
    <property type="component" value="Unassembled WGS sequence"/>
</dbReference>
<dbReference type="InterPro" id="IPR032466">
    <property type="entry name" value="Metal_Hydrolase"/>
</dbReference>
<keyword evidence="2" id="KW-0378">Hydrolase</keyword>
<dbReference type="SUPFAM" id="SSF51338">
    <property type="entry name" value="Composite domain of metallo-dependent hydrolases"/>
    <property type="match status" value="2"/>
</dbReference>
<dbReference type="Pfam" id="PF01979">
    <property type="entry name" value="Amidohydro_1"/>
    <property type="match status" value="1"/>
</dbReference>